<feature type="transmembrane region" description="Helical" evidence="1">
    <location>
        <begin position="258"/>
        <end position="281"/>
    </location>
</feature>
<dbReference type="AlphaFoldDB" id="A0A7S1RMZ2"/>
<evidence type="ECO:0000256" key="1">
    <source>
        <dbReference type="SAM" id="Phobius"/>
    </source>
</evidence>
<evidence type="ECO:0000313" key="2">
    <source>
        <dbReference type="EMBL" id="CAD9170630.1"/>
    </source>
</evidence>
<feature type="transmembrane region" description="Helical" evidence="1">
    <location>
        <begin position="48"/>
        <end position="66"/>
    </location>
</feature>
<reference evidence="2" key="1">
    <citation type="submission" date="2021-01" db="EMBL/GenBank/DDBJ databases">
        <authorList>
            <person name="Corre E."/>
            <person name="Pelletier E."/>
            <person name="Niang G."/>
            <person name="Scheremetjew M."/>
            <person name="Finn R."/>
            <person name="Kale V."/>
            <person name="Holt S."/>
            <person name="Cochrane G."/>
            <person name="Meng A."/>
            <person name="Brown T."/>
            <person name="Cohen L."/>
        </authorList>
    </citation>
    <scope>NUCLEOTIDE SEQUENCE</scope>
    <source>
        <strain evidence="2">OF101</strain>
    </source>
</reference>
<protein>
    <submittedName>
        <fullName evidence="2">Uncharacterized protein</fullName>
    </submittedName>
</protein>
<sequence>MMDPLHAGMGPRPQNFHTMSLGLLVLLPISMFLVISFLMVYLSHSAQAGIWLAVILFSLISLIFMMARKRNTRDGPNFWLNLGLLCFLATTIATILGIYNMQNHTSRYWAYTGQRSYSNVLPSEPALSHIDAGTIFFSADARLDVARSAGYSSGEHIFCVAPVLGTAQQSVVHYWAAGFDCCRTSGNFTCGPVTKPEARGGLVYLWTGHFASPHLDDFRRAAKEAKRAFGLEPSPDALFLDWSDDPDQSLQAFWNDGIHFFLCSVVIYTSFSLAIGSALHCCRRGSPRTKLEDARLTY</sequence>
<feature type="transmembrane region" description="Helical" evidence="1">
    <location>
        <begin position="21"/>
        <end position="42"/>
    </location>
</feature>
<gene>
    <name evidence="2" type="ORF">ACAT0790_LOCUS47399</name>
</gene>
<proteinExistence type="predicted"/>
<keyword evidence="1" id="KW-1133">Transmembrane helix</keyword>
<organism evidence="2">
    <name type="scientific">Alexandrium catenella</name>
    <name type="common">Red tide dinoflagellate</name>
    <name type="synonym">Gonyaulax catenella</name>
    <dbReference type="NCBI Taxonomy" id="2925"/>
    <lineage>
        <taxon>Eukaryota</taxon>
        <taxon>Sar</taxon>
        <taxon>Alveolata</taxon>
        <taxon>Dinophyceae</taxon>
        <taxon>Gonyaulacales</taxon>
        <taxon>Pyrocystaceae</taxon>
        <taxon>Alexandrium</taxon>
    </lineage>
</organism>
<name>A0A7S1RMZ2_ALECA</name>
<keyword evidence="1" id="KW-0472">Membrane</keyword>
<feature type="transmembrane region" description="Helical" evidence="1">
    <location>
        <begin position="78"/>
        <end position="99"/>
    </location>
</feature>
<accession>A0A7S1RMZ2</accession>
<dbReference type="EMBL" id="HBGE01079299">
    <property type="protein sequence ID" value="CAD9170630.1"/>
    <property type="molecule type" value="Transcribed_RNA"/>
</dbReference>
<keyword evidence="1" id="KW-0812">Transmembrane</keyword>